<evidence type="ECO:0000313" key="1">
    <source>
        <dbReference type="EMBL" id="CAF4607924.1"/>
    </source>
</evidence>
<name>A0A8S2ZA47_9BILA</name>
<sequence length="34" mass="4036">LGLKADYQDLYPTVKFKQAVNEQITKQYSHTIYM</sequence>
<dbReference type="Proteomes" id="UP000681722">
    <property type="component" value="Unassembled WGS sequence"/>
</dbReference>
<feature type="non-terminal residue" evidence="1">
    <location>
        <position position="1"/>
    </location>
</feature>
<protein>
    <submittedName>
        <fullName evidence="1">Uncharacterized protein</fullName>
    </submittedName>
</protein>
<gene>
    <name evidence="1" type="ORF">SRO942_LOCUS49105</name>
</gene>
<reference evidence="1" key="1">
    <citation type="submission" date="2021-02" db="EMBL/GenBank/DDBJ databases">
        <authorList>
            <person name="Nowell W R."/>
        </authorList>
    </citation>
    <scope>NUCLEOTIDE SEQUENCE</scope>
</reference>
<dbReference type="AlphaFoldDB" id="A0A8S2ZA47"/>
<comment type="caution">
    <text evidence="1">The sequence shown here is derived from an EMBL/GenBank/DDBJ whole genome shotgun (WGS) entry which is preliminary data.</text>
</comment>
<evidence type="ECO:0000313" key="2">
    <source>
        <dbReference type="Proteomes" id="UP000681722"/>
    </source>
</evidence>
<proteinExistence type="predicted"/>
<accession>A0A8S2ZA47</accession>
<organism evidence="1 2">
    <name type="scientific">Didymodactylos carnosus</name>
    <dbReference type="NCBI Taxonomy" id="1234261"/>
    <lineage>
        <taxon>Eukaryota</taxon>
        <taxon>Metazoa</taxon>
        <taxon>Spiralia</taxon>
        <taxon>Gnathifera</taxon>
        <taxon>Rotifera</taxon>
        <taxon>Eurotatoria</taxon>
        <taxon>Bdelloidea</taxon>
        <taxon>Philodinida</taxon>
        <taxon>Philodinidae</taxon>
        <taxon>Didymodactylos</taxon>
    </lineage>
</organism>
<dbReference type="EMBL" id="CAJOBC010129599">
    <property type="protein sequence ID" value="CAF4607924.1"/>
    <property type="molecule type" value="Genomic_DNA"/>
</dbReference>